<protein>
    <submittedName>
        <fullName evidence="13">Glutamate receptor 1-like 4</fullName>
    </submittedName>
</protein>
<dbReference type="AlphaFoldDB" id="A0A8J5JUI4"/>
<dbReference type="Gene3D" id="1.10.287.70">
    <property type="match status" value="1"/>
</dbReference>
<keyword evidence="7 13" id="KW-0675">Receptor</keyword>
<dbReference type="InterPro" id="IPR001320">
    <property type="entry name" value="Iontro_rcpt_C"/>
</dbReference>
<dbReference type="Proteomes" id="UP000747542">
    <property type="component" value="Unassembled WGS sequence"/>
</dbReference>
<keyword evidence="3" id="KW-1003">Cell membrane</keyword>
<dbReference type="Pfam" id="PF00060">
    <property type="entry name" value="Lig_chan"/>
    <property type="match status" value="1"/>
</dbReference>
<dbReference type="SUPFAM" id="SSF53850">
    <property type="entry name" value="Periplasmic binding protein-like II"/>
    <property type="match status" value="1"/>
</dbReference>
<dbReference type="GO" id="GO:0050906">
    <property type="term" value="P:detection of stimulus involved in sensory perception"/>
    <property type="evidence" value="ECO:0007669"/>
    <property type="project" value="UniProtKB-ARBA"/>
</dbReference>
<evidence type="ECO:0000256" key="7">
    <source>
        <dbReference type="ARBA" id="ARBA00023170"/>
    </source>
</evidence>
<comment type="subcellular location">
    <subcellularLocation>
        <location evidence="1">Cell membrane</location>
        <topology evidence="1">Multi-pass membrane protein</topology>
    </subcellularLocation>
</comment>
<feature type="non-terminal residue" evidence="13">
    <location>
        <position position="1"/>
    </location>
</feature>
<keyword evidence="6 10" id="KW-0472">Membrane</keyword>
<keyword evidence="5 10" id="KW-1133">Transmembrane helix</keyword>
<keyword evidence="14" id="KW-1185">Reference proteome</keyword>
<evidence type="ECO:0000313" key="13">
    <source>
        <dbReference type="EMBL" id="KAG7164567.1"/>
    </source>
</evidence>
<evidence type="ECO:0000313" key="14">
    <source>
        <dbReference type="Proteomes" id="UP000747542"/>
    </source>
</evidence>
<accession>A0A8J5JUI4</accession>
<dbReference type="GO" id="GO:0015276">
    <property type="term" value="F:ligand-gated monoatomic ion channel activity"/>
    <property type="evidence" value="ECO:0007669"/>
    <property type="project" value="InterPro"/>
</dbReference>
<evidence type="ECO:0000256" key="11">
    <source>
        <dbReference type="SAM" id="SignalP"/>
    </source>
</evidence>
<dbReference type="GO" id="GO:0005886">
    <property type="term" value="C:plasma membrane"/>
    <property type="evidence" value="ECO:0007669"/>
    <property type="project" value="UniProtKB-SubCell"/>
</dbReference>
<evidence type="ECO:0000256" key="3">
    <source>
        <dbReference type="ARBA" id="ARBA00022475"/>
    </source>
</evidence>
<comment type="similarity">
    <text evidence="2">Belongs to the glutamate-gated ion channel (TC 1.A.10.1) family.</text>
</comment>
<feature type="compositionally biased region" description="Basic and acidic residues" evidence="9">
    <location>
        <begin position="44"/>
        <end position="62"/>
    </location>
</feature>
<evidence type="ECO:0000256" key="9">
    <source>
        <dbReference type="SAM" id="MobiDB-lite"/>
    </source>
</evidence>
<comment type="caution">
    <text evidence="13">The sequence shown here is derived from an EMBL/GenBank/DDBJ whole genome shotgun (WGS) entry which is preliminary data.</text>
</comment>
<keyword evidence="4 10" id="KW-0812">Transmembrane</keyword>
<dbReference type="EMBL" id="JAHLQT010024959">
    <property type="protein sequence ID" value="KAG7164567.1"/>
    <property type="molecule type" value="Genomic_DNA"/>
</dbReference>
<gene>
    <name evidence="13" type="primary">Gria1-L4</name>
    <name evidence="13" type="ORF">Hamer_G004941</name>
</gene>
<name>A0A8J5JUI4_HOMAM</name>
<feature type="transmembrane region" description="Helical" evidence="10">
    <location>
        <begin position="78"/>
        <end position="98"/>
    </location>
</feature>
<reference evidence="13" key="1">
    <citation type="journal article" date="2021" name="Sci. Adv.">
        <title>The American lobster genome reveals insights on longevity, neural, and immune adaptations.</title>
        <authorList>
            <person name="Polinski J.M."/>
            <person name="Zimin A.V."/>
            <person name="Clark K.F."/>
            <person name="Kohn A.B."/>
            <person name="Sadowski N."/>
            <person name="Timp W."/>
            <person name="Ptitsyn A."/>
            <person name="Khanna P."/>
            <person name="Romanova D.Y."/>
            <person name="Williams P."/>
            <person name="Greenwood S.J."/>
            <person name="Moroz L.L."/>
            <person name="Walt D.R."/>
            <person name="Bodnar A.G."/>
        </authorList>
    </citation>
    <scope>NUCLEOTIDE SEQUENCE</scope>
    <source>
        <strain evidence="13">GMGI-L3</strain>
    </source>
</reference>
<evidence type="ECO:0000256" key="2">
    <source>
        <dbReference type="ARBA" id="ARBA00008685"/>
    </source>
</evidence>
<feature type="region of interest" description="Disordered" evidence="9">
    <location>
        <begin position="44"/>
        <end position="68"/>
    </location>
</feature>
<evidence type="ECO:0000259" key="12">
    <source>
        <dbReference type="Pfam" id="PF00060"/>
    </source>
</evidence>
<evidence type="ECO:0000256" key="8">
    <source>
        <dbReference type="ARBA" id="ARBA00023180"/>
    </source>
</evidence>
<evidence type="ECO:0000256" key="6">
    <source>
        <dbReference type="ARBA" id="ARBA00023136"/>
    </source>
</evidence>
<feature type="domain" description="Ionotropic glutamate receptor C-terminal" evidence="12">
    <location>
        <begin position="66"/>
        <end position="281"/>
    </location>
</feature>
<dbReference type="InterPro" id="IPR052192">
    <property type="entry name" value="Insect_Ionotropic_Sensory_Rcpt"/>
</dbReference>
<dbReference type="PANTHER" id="PTHR42643">
    <property type="entry name" value="IONOTROPIC RECEPTOR 20A-RELATED"/>
    <property type="match status" value="1"/>
</dbReference>
<feature type="chain" id="PRO_5035183161" evidence="11">
    <location>
        <begin position="25"/>
        <end position="301"/>
    </location>
</feature>
<feature type="signal peptide" evidence="11">
    <location>
        <begin position="1"/>
        <end position="24"/>
    </location>
</feature>
<organism evidence="13 14">
    <name type="scientific">Homarus americanus</name>
    <name type="common">American lobster</name>
    <dbReference type="NCBI Taxonomy" id="6706"/>
    <lineage>
        <taxon>Eukaryota</taxon>
        <taxon>Metazoa</taxon>
        <taxon>Ecdysozoa</taxon>
        <taxon>Arthropoda</taxon>
        <taxon>Crustacea</taxon>
        <taxon>Multicrustacea</taxon>
        <taxon>Malacostraca</taxon>
        <taxon>Eumalacostraca</taxon>
        <taxon>Eucarida</taxon>
        <taxon>Decapoda</taxon>
        <taxon>Pleocyemata</taxon>
        <taxon>Astacidea</taxon>
        <taxon>Nephropoidea</taxon>
        <taxon>Nephropidae</taxon>
        <taxon>Homarus</taxon>
    </lineage>
</organism>
<keyword evidence="8" id="KW-0325">Glycoprotein</keyword>
<evidence type="ECO:0000256" key="1">
    <source>
        <dbReference type="ARBA" id="ARBA00004651"/>
    </source>
</evidence>
<keyword evidence="11" id="KW-0732">Signal</keyword>
<evidence type="ECO:0000256" key="10">
    <source>
        <dbReference type="SAM" id="Phobius"/>
    </source>
</evidence>
<sequence length="301" mass="33730">VWCMILLALVVVFVAMVLTQLTQARLQRRLQEISLLGITKEQGTKGSRERKKAGERQDEAGRVGELVDDPSPWNPRGMSIRVVAGIWLLTALVISSIYRSNLKAMLILPKVSPPFTSLEELLKTSIPCYVLQGTVLHGEILTAEPGSHLYKLRKQMISHVDVPRAVKDLLQGKHAALIPLTSHLNIQHNNFLRTRTCSIYMKPADLSSFPHRYLFPKGSPLVHKLNPLLTRLKESGVLDYLYFSDIYHGIKCLKTTTTTTLLRPLELGDFYGVFSLYGGGMLIAGLTFILELIVGVHRHNE</sequence>
<evidence type="ECO:0000256" key="4">
    <source>
        <dbReference type="ARBA" id="ARBA00022692"/>
    </source>
</evidence>
<proteinExistence type="inferred from homology"/>
<evidence type="ECO:0000256" key="5">
    <source>
        <dbReference type="ARBA" id="ARBA00022989"/>
    </source>
</evidence>
<feature type="transmembrane region" description="Helical" evidence="10">
    <location>
        <begin position="270"/>
        <end position="294"/>
    </location>
</feature>
<dbReference type="PANTHER" id="PTHR42643:SF24">
    <property type="entry name" value="IONOTROPIC RECEPTOR 60A"/>
    <property type="match status" value="1"/>
</dbReference>